<dbReference type="PANTHER" id="PTHR37610">
    <property type="entry name" value="CCHC-TYPE DOMAIN-CONTAINING PROTEIN"/>
    <property type="match status" value="1"/>
</dbReference>
<name>A0A2U1LU91_ARTAN</name>
<dbReference type="PANTHER" id="PTHR37610:SF103">
    <property type="entry name" value="SERINE_THREONINE-PROTEIN PHOSPHATASE 6 REGULATORY ANKYRIN REPEAT SUBUNIT C-LIKE ISOFORM X1"/>
    <property type="match status" value="1"/>
</dbReference>
<protein>
    <submittedName>
        <fullName evidence="1">Ankyrin repeat-containing domain, PGG domain, Gag-polypeptide of LTR copia-type</fullName>
    </submittedName>
</protein>
<dbReference type="EMBL" id="PKPP01007751">
    <property type="protein sequence ID" value="PWA52551.1"/>
    <property type="molecule type" value="Genomic_DNA"/>
</dbReference>
<gene>
    <name evidence="1" type="ORF">CTI12_AA456610</name>
</gene>
<dbReference type="AlphaFoldDB" id="A0A2U1LU91"/>
<dbReference type="OrthoDB" id="1845088at2759"/>
<sequence>MDNIYIPIYSIFIRSITIFTLMSSSSTSSCNSYNDGTQEYAYPSHVNAASFLSIKLSGKKKIFPWREQMTGLLESHDMLGFLHGNLKNPQENGDYRMKTDKTDMVKKYREWKRSVTLVKGWIFGSLTEGVMGIVVGLKTANQVWIELNKTYNPIATTTPLISTNSNKGT</sequence>
<reference evidence="1 2" key="1">
    <citation type="journal article" date="2018" name="Mol. Plant">
        <title>The genome of Artemisia annua provides insight into the evolution of Asteraceae family and artemisinin biosynthesis.</title>
        <authorList>
            <person name="Shen Q."/>
            <person name="Zhang L."/>
            <person name="Liao Z."/>
            <person name="Wang S."/>
            <person name="Yan T."/>
            <person name="Shi P."/>
            <person name="Liu M."/>
            <person name="Fu X."/>
            <person name="Pan Q."/>
            <person name="Wang Y."/>
            <person name="Lv Z."/>
            <person name="Lu X."/>
            <person name="Zhang F."/>
            <person name="Jiang W."/>
            <person name="Ma Y."/>
            <person name="Chen M."/>
            <person name="Hao X."/>
            <person name="Li L."/>
            <person name="Tang Y."/>
            <person name="Lv G."/>
            <person name="Zhou Y."/>
            <person name="Sun X."/>
            <person name="Brodelius P.E."/>
            <person name="Rose J.K.C."/>
            <person name="Tang K."/>
        </authorList>
    </citation>
    <scope>NUCLEOTIDE SEQUENCE [LARGE SCALE GENOMIC DNA]</scope>
    <source>
        <strain evidence="2">cv. Huhao1</strain>
        <tissue evidence="1">Leaf</tissue>
    </source>
</reference>
<evidence type="ECO:0000313" key="1">
    <source>
        <dbReference type="EMBL" id="PWA52551.1"/>
    </source>
</evidence>
<comment type="caution">
    <text evidence="1">The sequence shown here is derived from an EMBL/GenBank/DDBJ whole genome shotgun (WGS) entry which is preliminary data.</text>
</comment>
<accession>A0A2U1LU91</accession>
<evidence type="ECO:0000313" key="2">
    <source>
        <dbReference type="Proteomes" id="UP000245207"/>
    </source>
</evidence>
<dbReference type="Proteomes" id="UP000245207">
    <property type="component" value="Unassembled WGS sequence"/>
</dbReference>
<proteinExistence type="predicted"/>
<organism evidence="1 2">
    <name type="scientific">Artemisia annua</name>
    <name type="common">Sweet wormwood</name>
    <dbReference type="NCBI Taxonomy" id="35608"/>
    <lineage>
        <taxon>Eukaryota</taxon>
        <taxon>Viridiplantae</taxon>
        <taxon>Streptophyta</taxon>
        <taxon>Embryophyta</taxon>
        <taxon>Tracheophyta</taxon>
        <taxon>Spermatophyta</taxon>
        <taxon>Magnoliopsida</taxon>
        <taxon>eudicotyledons</taxon>
        <taxon>Gunneridae</taxon>
        <taxon>Pentapetalae</taxon>
        <taxon>asterids</taxon>
        <taxon>campanulids</taxon>
        <taxon>Asterales</taxon>
        <taxon>Asteraceae</taxon>
        <taxon>Asteroideae</taxon>
        <taxon>Anthemideae</taxon>
        <taxon>Artemisiinae</taxon>
        <taxon>Artemisia</taxon>
    </lineage>
</organism>
<keyword evidence="2" id="KW-1185">Reference proteome</keyword>
<dbReference type="STRING" id="35608.A0A2U1LU91"/>